<protein>
    <submittedName>
        <fullName evidence="2">Uncharacterized protein LOC111299004</fullName>
    </submittedName>
</protein>
<accession>A0A6P5ZAT1</accession>
<dbReference type="RefSeq" id="XP_022749577.1">
    <property type="nucleotide sequence ID" value="XM_022893842.1"/>
</dbReference>
<name>A0A6P5ZAT1_DURZI</name>
<evidence type="ECO:0000313" key="1">
    <source>
        <dbReference type="Proteomes" id="UP000515121"/>
    </source>
</evidence>
<gene>
    <name evidence="2" type="primary">LOC111299004</name>
</gene>
<dbReference type="Proteomes" id="UP000515121">
    <property type="component" value="Unplaced"/>
</dbReference>
<dbReference type="OrthoDB" id="1934748at2759"/>
<organism evidence="1 2">
    <name type="scientific">Durio zibethinus</name>
    <name type="common">Durian</name>
    <dbReference type="NCBI Taxonomy" id="66656"/>
    <lineage>
        <taxon>Eukaryota</taxon>
        <taxon>Viridiplantae</taxon>
        <taxon>Streptophyta</taxon>
        <taxon>Embryophyta</taxon>
        <taxon>Tracheophyta</taxon>
        <taxon>Spermatophyta</taxon>
        <taxon>Magnoliopsida</taxon>
        <taxon>eudicotyledons</taxon>
        <taxon>Gunneridae</taxon>
        <taxon>Pentapetalae</taxon>
        <taxon>rosids</taxon>
        <taxon>malvids</taxon>
        <taxon>Malvales</taxon>
        <taxon>Malvaceae</taxon>
        <taxon>Helicteroideae</taxon>
        <taxon>Durio</taxon>
    </lineage>
</organism>
<dbReference type="AlphaFoldDB" id="A0A6P5ZAT1"/>
<evidence type="ECO:0000313" key="2">
    <source>
        <dbReference type="RefSeq" id="XP_022749577.1"/>
    </source>
</evidence>
<reference evidence="2" key="1">
    <citation type="submission" date="2025-08" db="UniProtKB">
        <authorList>
            <consortium name="RefSeq"/>
        </authorList>
    </citation>
    <scope>IDENTIFICATION</scope>
    <source>
        <tissue evidence="2">Fruit stalk</tissue>
    </source>
</reference>
<dbReference type="GeneID" id="111299004"/>
<dbReference type="KEGG" id="dzi:111299004"/>
<dbReference type="PANTHER" id="PTHR47076:SF12">
    <property type="entry name" value="NHL DOMAIN-CONTAINING PROTEIN"/>
    <property type="match status" value="1"/>
</dbReference>
<proteinExistence type="predicted"/>
<keyword evidence="1" id="KW-1185">Reference proteome</keyword>
<dbReference type="PANTHER" id="PTHR47076">
    <property type="entry name" value="NHL DOMAIN PROTEIN"/>
    <property type="match status" value="1"/>
</dbReference>
<sequence length="123" mass="14713">MDKYSLLKHQDTQGEDVDDQEDEVWGKGCDWFGLFCLKWRPNDIDETDQSLLHQRREHRETWCKSKLKKLKEVSEKLAGPKWKNFIRKTSGYCNKRKTQKNRFQYDPYSYALNFDNGGKEGDD</sequence>